<accession>A0A3N4JHX8</accession>
<gene>
    <name evidence="1" type="ORF">L873DRAFT_1924700</name>
</gene>
<reference evidence="1 2" key="1">
    <citation type="journal article" date="2018" name="Nat. Ecol. Evol.">
        <title>Pezizomycetes genomes reveal the molecular basis of ectomycorrhizal truffle lifestyle.</title>
        <authorList>
            <person name="Murat C."/>
            <person name="Payen T."/>
            <person name="Noel B."/>
            <person name="Kuo A."/>
            <person name="Morin E."/>
            <person name="Chen J."/>
            <person name="Kohler A."/>
            <person name="Krizsan K."/>
            <person name="Balestrini R."/>
            <person name="Da Silva C."/>
            <person name="Montanini B."/>
            <person name="Hainaut M."/>
            <person name="Levati E."/>
            <person name="Barry K.W."/>
            <person name="Belfiori B."/>
            <person name="Cichocki N."/>
            <person name="Clum A."/>
            <person name="Dockter R.B."/>
            <person name="Fauchery L."/>
            <person name="Guy J."/>
            <person name="Iotti M."/>
            <person name="Le Tacon F."/>
            <person name="Lindquist E.A."/>
            <person name="Lipzen A."/>
            <person name="Malagnac F."/>
            <person name="Mello A."/>
            <person name="Molinier V."/>
            <person name="Miyauchi S."/>
            <person name="Poulain J."/>
            <person name="Riccioni C."/>
            <person name="Rubini A."/>
            <person name="Sitrit Y."/>
            <person name="Splivallo R."/>
            <person name="Traeger S."/>
            <person name="Wang M."/>
            <person name="Zifcakova L."/>
            <person name="Wipf D."/>
            <person name="Zambonelli A."/>
            <person name="Paolocci F."/>
            <person name="Nowrousian M."/>
            <person name="Ottonello S."/>
            <person name="Baldrian P."/>
            <person name="Spatafora J.W."/>
            <person name="Henrissat B."/>
            <person name="Nagy L.G."/>
            <person name="Aury J.M."/>
            <person name="Wincker P."/>
            <person name="Grigoriev I.V."/>
            <person name="Bonfante P."/>
            <person name="Martin F.M."/>
        </authorList>
    </citation>
    <scope>NUCLEOTIDE SEQUENCE [LARGE SCALE GENOMIC DNA]</scope>
    <source>
        <strain evidence="1 2">120613-1</strain>
    </source>
</reference>
<dbReference type="OrthoDB" id="2959714at2759"/>
<evidence type="ECO:0000313" key="2">
    <source>
        <dbReference type="Proteomes" id="UP000276215"/>
    </source>
</evidence>
<proteinExistence type="predicted"/>
<organism evidence="1 2">
    <name type="scientific">Choiromyces venosus 120613-1</name>
    <dbReference type="NCBI Taxonomy" id="1336337"/>
    <lineage>
        <taxon>Eukaryota</taxon>
        <taxon>Fungi</taxon>
        <taxon>Dikarya</taxon>
        <taxon>Ascomycota</taxon>
        <taxon>Pezizomycotina</taxon>
        <taxon>Pezizomycetes</taxon>
        <taxon>Pezizales</taxon>
        <taxon>Tuberaceae</taxon>
        <taxon>Choiromyces</taxon>
    </lineage>
</organism>
<keyword evidence="2" id="KW-1185">Reference proteome</keyword>
<evidence type="ECO:0000313" key="1">
    <source>
        <dbReference type="EMBL" id="RPA96608.1"/>
    </source>
</evidence>
<name>A0A3N4JHX8_9PEZI</name>
<dbReference type="Proteomes" id="UP000276215">
    <property type="component" value="Unassembled WGS sequence"/>
</dbReference>
<protein>
    <submittedName>
        <fullName evidence="1">Uncharacterized protein</fullName>
    </submittedName>
</protein>
<sequence length="210" mass="24516">MSQAWSQSATSLESIYMILNDHNHTFVLVEQFALKLMGVPVHLVNIALQIVDILLEVDESSIPGVVMMSQYWEHHVISEDTYHLTVDTEKVQVPHPINFNPTVMESEFHPNPTKQRVKPYLIMDQNVKFVWHELVTFLVFILSIPEFFDLCLNCMGGQTYLDDNIYHISQIDMDNLARYLVLDSTYQQDELLSKVKNAKQLAEYFAHWQW</sequence>
<dbReference type="AlphaFoldDB" id="A0A3N4JHX8"/>
<dbReference type="EMBL" id="ML120413">
    <property type="protein sequence ID" value="RPA96608.1"/>
    <property type="molecule type" value="Genomic_DNA"/>
</dbReference>